<dbReference type="PANTHER" id="PTHR11579:SF0">
    <property type="entry name" value="PROTEIN-L-ISOASPARTATE(D-ASPARTATE) O-METHYLTRANSFERASE"/>
    <property type="match status" value="1"/>
</dbReference>
<dbReference type="NCBIfam" id="TIGR00080">
    <property type="entry name" value="pimt"/>
    <property type="match status" value="1"/>
</dbReference>
<keyword evidence="4 7" id="KW-0489">Methyltransferase</keyword>
<gene>
    <name evidence="7" type="primary">pcm</name>
    <name evidence="8" type="ORF">BDD14_0155</name>
</gene>
<accession>A0A4Q7YPS9</accession>
<evidence type="ECO:0000256" key="6">
    <source>
        <dbReference type="ARBA" id="ARBA00022691"/>
    </source>
</evidence>
<evidence type="ECO:0000313" key="9">
    <source>
        <dbReference type="Proteomes" id="UP000292958"/>
    </source>
</evidence>
<dbReference type="GO" id="GO:0030091">
    <property type="term" value="P:protein repair"/>
    <property type="evidence" value="ECO:0007669"/>
    <property type="project" value="UniProtKB-UniRule"/>
</dbReference>
<dbReference type="SUPFAM" id="SSF53335">
    <property type="entry name" value="S-adenosyl-L-methionine-dependent methyltransferases"/>
    <property type="match status" value="1"/>
</dbReference>
<dbReference type="AlphaFoldDB" id="A0A4Q7YPS9"/>
<evidence type="ECO:0000256" key="7">
    <source>
        <dbReference type="HAMAP-Rule" id="MF_00090"/>
    </source>
</evidence>
<feature type="active site" evidence="7">
    <location>
        <position position="108"/>
    </location>
</feature>
<proteinExistence type="inferred from homology"/>
<dbReference type="OrthoDB" id="9772751at2"/>
<keyword evidence="6 7" id="KW-0949">S-adenosyl-L-methionine</keyword>
<dbReference type="InterPro" id="IPR000682">
    <property type="entry name" value="PCMT"/>
</dbReference>
<dbReference type="PANTHER" id="PTHR11579">
    <property type="entry name" value="PROTEIN-L-ISOASPARTATE O-METHYLTRANSFERASE"/>
    <property type="match status" value="1"/>
</dbReference>
<evidence type="ECO:0000256" key="1">
    <source>
        <dbReference type="ARBA" id="ARBA00004496"/>
    </source>
</evidence>
<name>A0A4Q7YPS9_9BACT</name>
<comment type="caution">
    <text evidence="8">The sequence shown here is derived from an EMBL/GenBank/DDBJ whole genome shotgun (WGS) entry which is preliminary data.</text>
</comment>
<evidence type="ECO:0000256" key="2">
    <source>
        <dbReference type="ARBA" id="ARBA00005369"/>
    </source>
</evidence>
<dbReference type="NCBIfam" id="NF001453">
    <property type="entry name" value="PRK00312.1"/>
    <property type="match status" value="1"/>
</dbReference>
<sequence length="263" mass="29045">MNPRWPQTCFCRESKCKNRFRALVYFCSCLLVAGFIFAQDDESLRNRREDMVQTQIAAPRGSGAEGVRDSSVLDSMHKTPRDRFVPAELVPHAYDDRPLPIGYGQTISQPYIVAKMTELLEPKKEHQVLEIGSGSGYQAAVLSPLVAQVYTIEIIEPLGTAARQRLAALGYKNVEVRVGDGYFGWPERAPFDGIIVTAAANHIPPALIEQLKPGGRMVIPVGNPFQTQMLMLITKGSKGPRDLQIRNLMPVAFVPLVGGPRSN</sequence>
<dbReference type="FunFam" id="3.40.50.150:FF:000010">
    <property type="entry name" value="Protein-L-isoaspartate O-methyltransferase"/>
    <property type="match status" value="1"/>
</dbReference>
<reference evidence="8 9" key="1">
    <citation type="submission" date="2019-02" db="EMBL/GenBank/DDBJ databases">
        <title>Genomic Encyclopedia of Archaeal and Bacterial Type Strains, Phase II (KMG-II): from individual species to whole genera.</title>
        <authorList>
            <person name="Goeker M."/>
        </authorList>
    </citation>
    <scope>NUCLEOTIDE SEQUENCE [LARGE SCALE GENOMIC DNA]</scope>
    <source>
        <strain evidence="8 9">DSM 18101</strain>
    </source>
</reference>
<evidence type="ECO:0000256" key="3">
    <source>
        <dbReference type="ARBA" id="ARBA00022490"/>
    </source>
</evidence>
<dbReference type="EC" id="2.1.1.77" evidence="7"/>
<keyword evidence="3 7" id="KW-0963">Cytoplasm</keyword>
<keyword evidence="9" id="KW-1185">Reference proteome</keyword>
<comment type="subcellular location">
    <subcellularLocation>
        <location evidence="1 7">Cytoplasm</location>
    </subcellularLocation>
</comment>
<evidence type="ECO:0000256" key="4">
    <source>
        <dbReference type="ARBA" id="ARBA00022603"/>
    </source>
</evidence>
<organism evidence="8 9">
    <name type="scientific">Edaphobacter modestus</name>
    <dbReference type="NCBI Taxonomy" id="388466"/>
    <lineage>
        <taxon>Bacteria</taxon>
        <taxon>Pseudomonadati</taxon>
        <taxon>Acidobacteriota</taxon>
        <taxon>Terriglobia</taxon>
        <taxon>Terriglobales</taxon>
        <taxon>Acidobacteriaceae</taxon>
        <taxon>Edaphobacter</taxon>
    </lineage>
</organism>
<evidence type="ECO:0000313" key="8">
    <source>
        <dbReference type="EMBL" id="RZU38863.1"/>
    </source>
</evidence>
<dbReference type="PROSITE" id="PS01279">
    <property type="entry name" value="PCMT"/>
    <property type="match status" value="1"/>
</dbReference>
<protein>
    <recommendedName>
        <fullName evidence="7">Protein-L-isoaspartate O-methyltransferase</fullName>
        <ecNumber evidence="7">2.1.1.77</ecNumber>
    </recommendedName>
    <alternativeName>
        <fullName evidence="7">L-isoaspartyl protein carboxyl methyltransferase</fullName>
    </alternativeName>
    <alternativeName>
        <fullName evidence="7">Protein L-isoaspartyl methyltransferase</fullName>
    </alternativeName>
    <alternativeName>
        <fullName evidence="7">Protein-beta-aspartate methyltransferase</fullName>
        <shortName evidence="7">PIMT</shortName>
    </alternativeName>
</protein>
<evidence type="ECO:0000256" key="5">
    <source>
        <dbReference type="ARBA" id="ARBA00022679"/>
    </source>
</evidence>
<dbReference type="GO" id="GO:0005737">
    <property type="term" value="C:cytoplasm"/>
    <property type="evidence" value="ECO:0007669"/>
    <property type="project" value="UniProtKB-SubCell"/>
</dbReference>
<dbReference type="HAMAP" id="MF_00090">
    <property type="entry name" value="PIMT"/>
    <property type="match status" value="1"/>
</dbReference>
<comment type="similarity">
    <text evidence="2 7">Belongs to the methyltransferase superfamily. L-isoaspartyl/D-aspartyl protein methyltransferase family.</text>
</comment>
<dbReference type="CDD" id="cd02440">
    <property type="entry name" value="AdoMet_MTases"/>
    <property type="match status" value="1"/>
</dbReference>
<comment type="function">
    <text evidence="7">Catalyzes the methyl esterification of L-isoaspartyl residues in peptides and proteins that result from spontaneous decomposition of normal L-aspartyl and L-asparaginyl residues. It plays a role in the repair and/or degradation of damaged proteins.</text>
</comment>
<dbReference type="InterPro" id="IPR029063">
    <property type="entry name" value="SAM-dependent_MTases_sf"/>
</dbReference>
<dbReference type="GO" id="GO:0004719">
    <property type="term" value="F:protein-L-isoaspartate (D-aspartate) O-methyltransferase activity"/>
    <property type="evidence" value="ECO:0007669"/>
    <property type="project" value="UniProtKB-UniRule"/>
</dbReference>
<dbReference type="Gene3D" id="3.40.50.150">
    <property type="entry name" value="Vaccinia Virus protein VP39"/>
    <property type="match status" value="1"/>
</dbReference>
<dbReference type="GO" id="GO:0032259">
    <property type="term" value="P:methylation"/>
    <property type="evidence" value="ECO:0007669"/>
    <property type="project" value="UniProtKB-KW"/>
</dbReference>
<dbReference type="EMBL" id="SHKW01000001">
    <property type="protein sequence ID" value="RZU38863.1"/>
    <property type="molecule type" value="Genomic_DNA"/>
</dbReference>
<comment type="catalytic activity">
    <reaction evidence="7">
        <text>[protein]-L-isoaspartate + S-adenosyl-L-methionine = [protein]-L-isoaspartate alpha-methyl ester + S-adenosyl-L-homocysteine</text>
        <dbReference type="Rhea" id="RHEA:12705"/>
        <dbReference type="Rhea" id="RHEA-COMP:12143"/>
        <dbReference type="Rhea" id="RHEA-COMP:12144"/>
        <dbReference type="ChEBI" id="CHEBI:57856"/>
        <dbReference type="ChEBI" id="CHEBI:59789"/>
        <dbReference type="ChEBI" id="CHEBI:90596"/>
        <dbReference type="ChEBI" id="CHEBI:90598"/>
        <dbReference type="EC" id="2.1.1.77"/>
    </reaction>
</comment>
<keyword evidence="5 7" id="KW-0808">Transferase</keyword>
<dbReference type="Pfam" id="PF01135">
    <property type="entry name" value="PCMT"/>
    <property type="match status" value="1"/>
</dbReference>
<dbReference type="Proteomes" id="UP000292958">
    <property type="component" value="Unassembled WGS sequence"/>
</dbReference>